<protein>
    <recommendedName>
        <fullName evidence="3">Type II secretion system protein GspG C-terminal domain-containing protein</fullName>
    </recommendedName>
</protein>
<dbReference type="PROSITE" id="PS00409">
    <property type="entry name" value="PROKAR_NTER_METHYL"/>
    <property type="match status" value="1"/>
</dbReference>
<dbReference type="SUPFAM" id="SSF54523">
    <property type="entry name" value="Pili subunits"/>
    <property type="match status" value="1"/>
</dbReference>
<dbReference type="NCBIfam" id="TIGR02532">
    <property type="entry name" value="IV_pilin_GFxxxE"/>
    <property type="match status" value="1"/>
</dbReference>
<dbReference type="EMBL" id="UINC01078365">
    <property type="protein sequence ID" value="SVC19369.1"/>
    <property type="molecule type" value="Genomic_DNA"/>
</dbReference>
<keyword evidence="1" id="KW-1133">Transmembrane helix</keyword>
<reference evidence="2" key="1">
    <citation type="submission" date="2018-05" db="EMBL/GenBank/DDBJ databases">
        <authorList>
            <person name="Lanie J.A."/>
            <person name="Ng W.-L."/>
            <person name="Kazmierczak K.M."/>
            <person name="Andrzejewski T.M."/>
            <person name="Davidsen T.M."/>
            <person name="Wayne K.J."/>
            <person name="Tettelin H."/>
            <person name="Glass J.I."/>
            <person name="Rusch D."/>
            <person name="Podicherti R."/>
            <person name="Tsui H.-C.T."/>
            <person name="Winkler M.E."/>
        </authorList>
    </citation>
    <scope>NUCLEOTIDE SEQUENCE</scope>
</reference>
<sequence>MKEYILQNYHYIVENNLINKRRHTMKRTKLQAGFTLIELIAVMVILAILAAVVIPRITSVQEGAYESNVVNMYGAIRNYVSNEALRNAVSSGRGMETYTNPVSEVAEYYLDLWIKDYDTDKWSQTCDADGGNSANSAAGAGVAGTPGSILFKYEPHGIGQNVKKDNYWIEYFPCTSAAAAADGYAYDTFELIAYKDRTNADGNAAGEQDDLTFTMTEVGRALERQIAGAVQDGP</sequence>
<name>A0A382K5E1_9ZZZZ</name>
<dbReference type="Pfam" id="PF07963">
    <property type="entry name" value="N_methyl"/>
    <property type="match status" value="1"/>
</dbReference>
<accession>A0A382K5E1</accession>
<evidence type="ECO:0008006" key="3">
    <source>
        <dbReference type="Google" id="ProtNLM"/>
    </source>
</evidence>
<proteinExistence type="predicted"/>
<keyword evidence="1" id="KW-0472">Membrane</keyword>
<gene>
    <name evidence="2" type="ORF">METZ01_LOCUS272223</name>
</gene>
<dbReference type="InterPro" id="IPR045584">
    <property type="entry name" value="Pilin-like"/>
</dbReference>
<dbReference type="AlphaFoldDB" id="A0A382K5E1"/>
<dbReference type="InterPro" id="IPR012902">
    <property type="entry name" value="N_methyl_site"/>
</dbReference>
<organism evidence="2">
    <name type="scientific">marine metagenome</name>
    <dbReference type="NCBI Taxonomy" id="408172"/>
    <lineage>
        <taxon>unclassified sequences</taxon>
        <taxon>metagenomes</taxon>
        <taxon>ecological metagenomes</taxon>
    </lineage>
</organism>
<dbReference type="Gene3D" id="3.30.700.10">
    <property type="entry name" value="Glycoprotein, Type 4 Pilin"/>
    <property type="match status" value="1"/>
</dbReference>
<feature type="transmembrane region" description="Helical" evidence="1">
    <location>
        <begin position="30"/>
        <end position="54"/>
    </location>
</feature>
<evidence type="ECO:0000256" key="1">
    <source>
        <dbReference type="SAM" id="Phobius"/>
    </source>
</evidence>
<evidence type="ECO:0000313" key="2">
    <source>
        <dbReference type="EMBL" id="SVC19369.1"/>
    </source>
</evidence>
<keyword evidence="1" id="KW-0812">Transmembrane</keyword>